<comment type="caution">
    <text evidence="2">The sequence shown here is derived from an EMBL/GenBank/DDBJ whole genome shotgun (WGS) entry which is preliminary data.</text>
</comment>
<evidence type="ECO:0000313" key="3">
    <source>
        <dbReference type="Proteomes" id="UP000177152"/>
    </source>
</evidence>
<proteinExistence type="predicted"/>
<keyword evidence="1" id="KW-0812">Transmembrane</keyword>
<sequence>MTAVAISLALLISPAVLWVLGYHGAALAIGFYAFLSIPSIVWMLYISIKQRAWPKITGGPSIVWLGKKK</sequence>
<evidence type="ECO:0000313" key="2">
    <source>
        <dbReference type="EMBL" id="OGZ93801.1"/>
    </source>
</evidence>
<feature type="transmembrane region" description="Helical" evidence="1">
    <location>
        <begin position="27"/>
        <end position="46"/>
    </location>
</feature>
<protein>
    <submittedName>
        <fullName evidence="2">Uncharacterized protein</fullName>
    </submittedName>
</protein>
<dbReference type="Proteomes" id="UP000177152">
    <property type="component" value="Unassembled WGS sequence"/>
</dbReference>
<dbReference type="AlphaFoldDB" id="A0A1G2K5E7"/>
<evidence type="ECO:0000256" key="1">
    <source>
        <dbReference type="SAM" id="Phobius"/>
    </source>
</evidence>
<dbReference type="EMBL" id="MHQC01000050">
    <property type="protein sequence ID" value="OGZ93801.1"/>
    <property type="molecule type" value="Genomic_DNA"/>
</dbReference>
<organism evidence="2 3">
    <name type="scientific">Candidatus Sungbacteria bacterium RIFCSPHIGHO2_01_FULL_47_32</name>
    <dbReference type="NCBI Taxonomy" id="1802264"/>
    <lineage>
        <taxon>Bacteria</taxon>
        <taxon>Candidatus Sungiibacteriota</taxon>
    </lineage>
</organism>
<keyword evidence="1" id="KW-0472">Membrane</keyword>
<name>A0A1G2K5E7_9BACT</name>
<keyword evidence="1" id="KW-1133">Transmembrane helix</keyword>
<gene>
    <name evidence="2" type="ORF">A2633_04985</name>
</gene>
<reference evidence="2 3" key="1">
    <citation type="journal article" date="2016" name="Nat. Commun.">
        <title>Thousands of microbial genomes shed light on interconnected biogeochemical processes in an aquifer system.</title>
        <authorList>
            <person name="Anantharaman K."/>
            <person name="Brown C.T."/>
            <person name="Hug L.A."/>
            <person name="Sharon I."/>
            <person name="Castelle C.J."/>
            <person name="Probst A.J."/>
            <person name="Thomas B.C."/>
            <person name="Singh A."/>
            <person name="Wilkins M.J."/>
            <person name="Karaoz U."/>
            <person name="Brodie E.L."/>
            <person name="Williams K.H."/>
            <person name="Hubbard S.S."/>
            <person name="Banfield J.F."/>
        </authorList>
    </citation>
    <scope>NUCLEOTIDE SEQUENCE [LARGE SCALE GENOMIC DNA]</scope>
</reference>
<accession>A0A1G2K5E7</accession>